<organism evidence="2 3">
    <name type="scientific">Actinidia chinensis var. chinensis</name>
    <name type="common">Chinese soft-hair kiwi</name>
    <dbReference type="NCBI Taxonomy" id="1590841"/>
    <lineage>
        <taxon>Eukaryota</taxon>
        <taxon>Viridiplantae</taxon>
        <taxon>Streptophyta</taxon>
        <taxon>Embryophyta</taxon>
        <taxon>Tracheophyta</taxon>
        <taxon>Spermatophyta</taxon>
        <taxon>Magnoliopsida</taxon>
        <taxon>eudicotyledons</taxon>
        <taxon>Gunneridae</taxon>
        <taxon>Pentapetalae</taxon>
        <taxon>asterids</taxon>
        <taxon>Ericales</taxon>
        <taxon>Actinidiaceae</taxon>
        <taxon>Actinidia</taxon>
    </lineage>
</organism>
<keyword evidence="3" id="KW-1185">Reference proteome</keyword>
<reference evidence="3" key="2">
    <citation type="journal article" date="2018" name="BMC Genomics">
        <title>A manually annotated Actinidia chinensis var. chinensis (kiwifruit) genome highlights the challenges associated with draft genomes and gene prediction in plants.</title>
        <authorList>
            <person name="Pilkington S.M."/>
            <person name="Crowhurst R."/>
            <person name="Hilario E."/>
            <person name="Nardozza S."/>
            <person name="Fraser L."/>
            <person name="Peng Y."/>
            <person name="Gunaseelan K."/>
            <person name="Simpson R."/>
            <person name="Tahir J."/>
            <person name="Deroles S.C."/>
            <person name="Templeton K."/>
            <person name="Luo Z."/>
            <person name="Davy M."/>
            <person name="Cheng C."/>
            <person name="McNeilage M."/>
            <person name="Scaglione D."/>
            <person name="Liu Y."/>
            <person name="Zhang Q."/>
            <person name="Datson P."/>
            <person name="De Silva N."/>
            <person name="Gardiner S.E."/>
            <person name="Bassett H."/>
            <person name="Chagne D."/>
            <person name="McCallum J."/>
            <person name="Dzierzon H."/>
            <person name="Deng C."/>
            <person name="Wang Y.Y."/>
            <person name="Barron L."/>
            <person name="Manako K."/>
            <person name="Bowen J."/>
            <person name="Foster T.M."/>
            <person name="Erridge Z.A."/>
            <person name="Tiffin H."/>
            <person name="Waite C.N."/>
            <person name="Davies K.M."/>
            <person name="Grierson E.P."/>
            <person name="Laing W.A."/>
            <person name="Kirk R."/>
            <person name="Chen X."/>
            <person name="Wood M."/>
            <person name="Montefiori M."/>
            <person name="Brummell D.A."/>
            <person name="Schwinn K.E."/>
            <person name="Catanach A."/>
            <person name="Fullerton C."/>
            <person name="Li D."/>
            <person name="Meiyalaghan S."/>
            <person name="Nieuwenhuizen N."/>
            <person name="Read N."/>
            <person name="Prakash R."/>
            <person name="Hunter D."/>
            <person name="Zhang H."/>
            <person name="McKenzie M."/>
            <person name="Knabel M."/>
            <person name="Harris A."/>
            <person name="Allan A.C."/>
            <person name="Gleave A."/>
            <person name="Chen A."/>
            <person name="Janssen B.J."/>
            <person name="Plunkett B."/>
            <person name="Ampomah-Dwamena C."/>
            <person name="Voogd C."/>
            <person name="Leif D."/>
            <person name="Lafferty D."/>
            <person name="Souleyre E.J.F."/>
            <person name="Varkonyi-Gasic E."/>
            <person name="Gambi F."/>
            <person name="Hanley J."/>
            <person name="Yao J.L."/>
            <person name="Cheung J."/>
            <person name="David K.M."/>
            <person name="Warren B."/>
            <person name="Marsh K."/>
            <person name="Snowden K.C."/>
            <person name="Lin-Wang K."/>
            <person name="Brian L."/>
            <person name="Martinez-Sanchez M."/>
            <person name="Wang M."/>
            <person name="Ileperuma N."/>
            <person name="Macnee N."/>
            <person name="Campin R."/>
            <person name="McAtee P."/>
            <person name="Drummond R.S.M."/>
            <person name="Espley R.V."/>
            <person name="Ireland H.S."/>
            <person name="Wu R."/>
            <person name="Atkinson R.G."/>
            <person name="Karunairetnam S."/>
            <person name="Bulley S."/>
            <person name="Chunkath S."/>
            <person name="Hanley Z."/>
            <person name="Storey R."/>
            <person name="Thrimawithana A.H."/>
            <person name="Thomson S."/>
            <person name="David C."/>
            <person name="Testolin R."/>
            <person name="Huang H."/>
            <person name="Hellens R.P."/>
            <person name="Schaffer R.J."/>
        </authorList>
    </citation>
    <scope>NUCLEOTIDE SEQUENCE [LARGE SCALE GENOMIC DNA]</scope>
    <source>
        <strain evidence="3">cv. Red5</strain>
    </source>
</reference>
<dbReference type="Proteomes" id="UP000241394">
    <property type="component" value="Chromosome LG12"/>
</dbReference>
<sequence>MDTWRRNRSDNYNQEGNTTRLQYRKPPLGSWQPTVPAWEKKFCTMVGAVPWGKLVDTKKFIHLYENILKWNDSAGEEAFLNAKNRFWADINGLPCDIALPDPDVYIDKIDWNSDDFDPELDLDLDLEHEYTVPSDGEKREPVVIFTQPLGSNYVFSSSGWGDLEDDLKKTGPSPENKENPWESGWENGGDNVRHNGGENICNDSWNKSGWEGGWNNSSGWNQWENNNNEHDNWEGGRIGGGWDNRNQENNGRYMSRYKTSRFRGDDNLRNDQWRSGKGRKRVNFEQPLTTDKRPAPRQWHLGNSCAPIGHHGSAKPGHRWGKPVS</sequence>
<dbReference type="STRING" id="1590841.A0A2R6QVB9"/>
<feature type="region of interest" description="Disordered" evidence="1">
    <location>
        <begin position="1"/>
        <end position="27"/>
    </location>
</feature>
<feature type="compositionally biased region" description="Polar residues" evidence="1">
    <location>
        <begin position="10"/>
        <end position="21"/>
    </location>
</feature>
<feature type="region of interest" description="Disordered" evidence="1">
    <location>
        <begin position="305"/>
        <end position="325"/>
    </location>
</feature>
<dbReference type="InParanoid" id="A0A2R6QVB9"/>
<proteinExistence type="predicted"/>
<dbReference type="EMBL" id="NKQK01000012">
    <property type="protein sequence ID" value="PSS15696.1"/>
    <property type="molecule type" value="Genomic_DNA"/>
</dbReference>
<protein>
    <submittedName>
        <fullName evidence="2">Saposin-like protein</fullName>
    </submittedName>
</protein>
<feature type="compositionally biased region" description="Basic residues" evidence="1">
    <location>
        <begin position="312"/>
        <end position="325"/>
    </location>
</feature>
<name>A0A2R6QVB9_ACTCC</name>
<accession>A0A2R6QVB9</accession>
<evidence type="ECO:0000313" key="2">
    <source>
        <dbReference type="EMBL" id="PSS15696.1"/>
    </source>
</evidence>
<dbReference type="PANTHER" id="PTHR34567:SF3">
    <property type="entry name" value="FK506-BINDING-LIKE PROTEIN"/>
    <property type="match status" value="1"/>
</dbReference>
<dbReference type="AlphaFoldDB" id="A0A2R6QVB9"/>
<dbReference type="OrthoDB" id="1899291at2759"/>
<reference evidence="2 3" key="1">
    <citation type="submission" date="2017-07" db="EMBL/GenBank/DDBJ databases">
        <title>An improved, manually edited Actinidia chinensis var. chinensis (kiwifruit) genome highlights the challenges associated with draft genomes and gene prediction in plants.</title>
        <authorList>
            <person name="Pilkington S."/>
            <person name="Crowhurst R."/>
            <person name="Hilario E."/>
            <person name="Nardozza S."/>
            <person name="Fraser L."/>
            <person name="Peng Y."/>
            <person name="Gunaseelan K."/>
            <person name="Simpson R."/>
            <person name="Tahir J."/>
            <person name="Deroles S."/>
            <person name="Templeton K."/>
            <person name="Luo Z."/>
            <person name="Davy M."/>
            <person name="Cheng C."/>
            <person name="Mcneilage M."/>
            <person name="Scaglione D."/>
            <person name="Liu Y."/>
            <person name="Zhang Q."/>
            <person name="Datson P."/>
            <person name="De Silva N."/>
            <person name="Gardiner S."/>
            <person name="Bassett H."/>
            <person name="Chagne D."/>
            <person name="Mccallum J."/>
            <person name="Dzierzon H."/>
            <person name="Deng C."/>
            <person name="Wang Y.-Y."/>
            <person name="Barron N."/>
            <person name="Manako K."/>
            <person name="Bowen J."/>
            <person name="Foster T."/>
            <person name="Erridge Z."/>
            <person name="Tiffin H."/>
            <person name="Waite C."/>
            <person name="Davies K."/>
            <person name="Grierson E."/>
            <person name="Laing W."/>
            <person name="Kirk R."/>
            <person name="Chen X."/>
            <person name="Wood M."/>
            <person name="Montefiori M."/>
            <person name="Brummell D."/>
            <person name="Schwinn K."/>
            <person name="Catanach A."/>
            <person name="Fullerton C."/>
            <person name="Li D."/>
            <person name="Meiyalaghan S."/>
            <person name="Nieuwenhuizen N."/>
            <person name="Read N."/>
            <person name="Prakash R."/>
            <person name="Hunter D."/>
            <person name="Zhang H."/>
            <person name="Mckenzie M."/>
            <person name="Knabel M."/>
            <person name="Harris A."/>
            <person name="Allan A."/>
            <person name="Chen A."/>
            <person name="Janssen B."/>
            <person name="Plunkett B."/>
            <person name="Dwamena C."/>
            <person name="Voogd C."/>
            <person name="Leif D."/>
            <person name="Lafferty D."/>
            <person name="Souleyre E."/>
            <person name="Varkonyi-Gasic E."/>
            <person name="Gambi F."/>
            <person name="Hanley J."/>
            <person name="Yao J.-L."/>
            <person name="Cheung J."/>
            <person name="David K."/>
            <person name="Warren B."/>
            <person name="Marsh K."/>
            <person name="Snowden K."/>
            <person name="Lin-Wang K."/>
            <person name="Brian L."/>
            <person name="Martinez-Sanchez M."/>
            <person name="Wang M."/>
            <person name="Ileperuma N."/>
            <person name="Macnee N."/>
            <person name="Campin R."/>
            <person name="Mcatee P."/>
            <person name="Drummond R."/>
            <person name="Espley R."/>
            <person name="Ireland H."/>
            <person name="Wu R."/>
            <person name="Atkinson R."/>
            <person name="Karunairetnam S."/>
            <person name="Bulley S."/>
            <person name="Chunkath S."/>
            <person name="Hanley Z."/>
            <person name="Storey R."/>
            <person name="Thrimawithana A."/>
            <person name="Thomson S."/>
            <person name="David C."/>
            <person name="Testolin R."/>
        </authorList>
    </citation>
    <scope>NUCLEOTIDE SEQUENCE [LARGE SCALE GENOMIC DNA]</scope>
    <source>
        <strain evidence="3">cv. Red5</strain>
        <tissue evidence="2">Young leaf</tissue>
    </source>
</reference>
<dbReference type="FunCoup" id="A0A2R6QVB9">
    <property type="interactions" value="223"/>
</dbReference>
<dbReference type="Gramene" id="PSS15696">
    <property type="protein sequence ID" value="PSS15696"/>
    <property type="gene ID" value="CEY00_Acc13188"/>
</dbReference>
<dbReference type="OMA" id="GCKSSQQ"/>
<comment type="caution">
    <text evidence="2">The sequence shown here is derived from an EMBL/GenBank/DDBJ whole genome shotgun (WGS) entry which is preliminary data.</text>
</comment>
<evidence type="ECO:0000256" key="1">
    <source>
        <dbReference type="SAM" id="MobiDB-lite"/>
    </source>
</evidence>
<feature type="region of interest" description="Disordered" evidence="1">
    <location>
        <begin position="164"/>
        <end position="195"/>
    </location>
</feature>
<gene>
    <name evidence="2" type="ORF">CEY00_Acc13188</name>
</gene>
<dbReference type="PANTHER" id="PTHR34567">
    <property type="entry name" value="FK506-BINDING-LIKE PROTEIN"/>
    <property type="match status" value="1"/>
</dbReference>
<evidence type="ECO:0000313" key="3">
    <source>
        <dbReference type="Proteomes" id="UP000241394"/>
    </source>
</evidence>